<sequence>MSYQKPSYIVQRQYCIGQPRFNNRFGHAKHSRRSFILSYYHPTLLPNMTGPTGAIMA</sequence>
<reference evidence="2" key="1">
    <citation type="submission" date="2017-06" db="EMBL/GenBank/DDBJ databases">
        <authorList>
            <person name="Varghese N."/>
            <person name="Submissions S."/>
        </authorList>
    </citation>
    <scope>NUCLEOTIDE SEQUENCE [LARGE SCALE GENOMIC DNA]</scope>
    <source>
        <strain evidence="2">DSM 11116</strain>
    </source>
</reference>
<dbReference type="EMBL" id="FYEW01000001">
    <property type="protein sequence ID" value="SNC64918.1"/>
    <property type="molecule type" value="Genomic_DNA"/>
</dbReference>
<dbReference type="AlphaFoldDB" id="A0A212TFS5"/>
<keyword evidence="2" id="KW-1185">Reference proteome</keyword>
<proteinExistence type="predicted"/>
<protein>
    <submittedName>
        <fullName evidence="1">Uncharacterized protein</fullName>
    </submittedName>
</protein>
<organism evidence="1 2">
    <name type="scientific">Hymenobacter gelipurpurascens</name>
    <dbReference type="NCBI Taxonomy" id="89968"/>
    <lineage>
        <taxon>Bacteria</taxon>
        <taxon>Pseudomonadati</taxon>
        <taxon>Bacteroidota</taxon>
        <taxon>Cytophagia</taxon>
        <taxon>Cytophagales</taxon>
        <taxon>Hymenobacteraceae</taxon>
        <taxon>Hymenobacter</taxon>
    </lineage>
</organism>
<gene>
    <name evidence="1" type="ORF">SAMN06265337_1176</name>
</gene>
<name>A0A212TFS5_9BACT</name>
<dbReference type="Proteomes" id="UP000198131">
    <property type="component" value="Unassembled WGS sequence"/>
</dbReference>
<evidence type="ECO:0000313" key="1">
    <source>
        <dbReference type="EMBL" id="SNC64918.1"/>
    </source>
</evidence>
<evidence type="ECO:0000313" key="2">
    <source>
        <dbReference type="Proteomes" id="UP000198131"/>
    </source>
</evidence>
<accession>A0A212TFS5</accession>